<dbReference type="CTD" id="8232295"/>
<dbReference type="Proteomes" id="UP000009046">
    <property type="component" value="Unassembled WGS sequence"/>
</dbReference>
<organism>
    <name type="scientific">Pediculus humanus subsp. corporis</name>
    <name type="common">Body louse</name>
    <dbReference type="NCBI Taxonomy" id="121224"/>
    <lineage>
        <taxon>Eukaryota</taxon>
        <taxon>Metazoa</taxon>
        <taxon>Ecdysozoa</taxon>
        <taxon>Arthropoda</taxon>
        <taxon>Hexapoda</taxon>
        <taxon>Insecta</taxon>
        <taxon>Pterygota</taxon>
        <taxon>Neoptera</taxon>
        <taxon>Paraneoptera</taxon>
        <taxon>Psocodea</taxon>
        <taxon>Troctomorpha</taxon>
        <taxon>Phthiraptera</taxon>
        <taxon>Anoplura</taxon>
        <taxon>Pediculidae</taxon>
        <taxon>Pediculus</taxon>
    </lineage>
</organism>
<name>E0VAB6_PEDHC</name>
<proteinExistence type="predicted"/>
<dbReference type="RefSeq" id="XP_002423060.1">
    <property type="nucleotide sequence ID" value="XM_002423015.1"/>
</dbReference>
<protein>
    <submittedName>
        <fullName evidence="1 2">Uncharacterized protein</fullName>
    </submittedName>
</protein>
<keyword evidence="3" id="KW-1185">Reference proteome</keyword>
<dbReference type="STRING" id="121224.E0VAB6"/>
<reference evidence="1" key="2">
    <citation type="submission" date="2007-04" db="EMBL/GenBank/DDBJ databases">
        <title>The genome of the human body louse.</title>
        <authorList>
            <consortium name="The Human Body Louse Genome Consortium"/>
            <person name="Kirkness E."/>
            <person name="Walenz B."/>
            <person name="Hass B."/>
            <person name="Bruggner R."/>
            <person name="Strausberg R."/>
        </authorList>
    </citation>
    <scope>NUCLEOTIDE SEQUENCE</scope>
    <source>
        <strain evidence="1">USDA</strain>
    </source>
</reference>
<accession>E0VAB6</accession>
<dbReference type="AlphaFoldDB" id="E0VAB6"/>
<dbReference type="VEuPathDB" id="VectorBase:PHUM034370"/>
<dbReference type="EnsemblMetazoa" id="PHUM034370-RA">
    <property type="protein sequence ID" value="PHUM034370-PA"/>
    <property type="gene ID" value="PHUM034370"/>
</dbReference>
<sequence length="223" mass="25386">MDEDDVKVTENDLPQEFILKLLGQHEARGLWGIKHTREPVDFMVKHAKTHELSLPIVQLIITKEGIFMTPIVKKTINGQDGGGDGGGDGAKEGKNETIRKMIERHHSEKSFVLNLRTRSNEIHKTTDRGQKIKQNNPISNLIRDDVSTYVVKPATNLQLLEKFSIFDWKTTGIFFFGIDTISSMKSLKDLRTDPRKSFRHDKPKKFTIELTPESEIGFNDSEA</sequence>
<evidence type="ECO:0000313" key="2">
    <source>
        <dbReference type="EnsemblMetazoa" id="PHUM034370-PA"/>
    </source>
</evidence>
<dbReference type="InParanoid" id="E0VAB6"/>
<dbReference type="KEGG" id="phu:Phum_PHUM034370"/>
<dbReference type="HOGENOM" id="CLU_1241445_0_0_1"/>
<dbReference type="OrthoDB" id="9994289at2759"/>
<dbReference type="GeneID" id="8232295"/>
<evidence type="ECO:0000313" key="1">
    <source>
        <dbReference type="EMBL" id="EEB10322.1"/>
    </source>
</evidence>
<dbReference type="EMBL" id="DS235005">
    <property type="protein sequence ID" value="EEB10322.1"/>
    <property type="molecule type" value="Genomic_DNA"/>
</dbReference>
<gene>
    <name evidence="2" type="primary">8232295</name>
    <name evidence="1" type="ORF">Phum_PHUM034370</name>
</gene>
<reference evidence="2" key="3">
    <citation type="submission" date="2020-05" db="UniProtKB">
        <authorList>
            <consortium name="EnsemblMetazoa"/>
        </authorList>
    </citation>
    <scope>IDENTIFICATION</scope>
    <source>
        <strain evidence="2">USDA</strain>
    </source>
</reference>
<evidence type="ECO:0000313" key="3">
    <source>
        <dbReference type="Proteomes" id="UP000009046"/>
    </source>
</evidence>
<reference evidence="1" key="1">
    <citation type="submission" date="2007-04" db="EMBL/GenBank/DDBJ databases">
        <title>Annotation of Pediculus humanus corporis strain USDA.</title>
        <authorList>
            <person name="Kirkness E."/>
            <person name="Hannick L."/>
            <person name="Hass B."/>
            <person name="Bruggner R."/>
            <person name="Lawson D."/>
            <person name="Bidwell S."/>
            <person name="Joardar V."/>
            <person name="Caler E."/>
            <person name="Walenz B."/>
            <person name="Inman J."/>
            <person name="Schobel S."/>
            <person name="Galinsky K."/>
            <person name="Amedeo P."/>
            <person name="Strausberg R."/>
        </authorList>
    </citation>
    <scope>NUCLEOTIDE SEQUENCE</scope>
    <source>
        <strain evidence="1">USDA</strain>
    </source>
</reference>
<dbReference type="EMBL" id="AAZO01000408">
    <property type="status" value="NOT_ANNOTATED_CDS"/>
    <property type="molecule type" value="Genomic_DNA"/>
</dbReference>
<dbReference type="eggNOG" id="KOG3536">
    <property type="taxonomic scope" value="Eukaryota"/>
</dbReference>
<dbReference type="EMBL" id="AAZO01000407">
    <property type="status" value="NOT_ANNOTATED_CDS"/>
    <property type="molecule type" value="Genomic_DNA"/>
</dbReference>